<proteinExistence type="predicted"/>
<dbReference type="EMBL" id="CM047737">
    <property type="protein sequence ID" value="KAJ0047499.1"/>
    <property type="molecule type" value="Genomic_DNA"/>
</dbReference>
<gene>
    <name evidence="1" type="ORF">Pint_15341</name>
</gene>
<accession>A0ACC0ZB63</accession>
<dbReference type="Proteomes" id="UP001163603">
    <property type="component" value="Chromosome 2"/>
</dbReference>
<evidence type="ECO:0000313" key="1">
    <source>
        <dbReference type="EMBL" id="KAJ0047499.1"/>
    </source>
</evidence>
<sequence length="87" mass="9994">MLLFQETYGDLMRLGENATRLRLVEVRLAESERLGINAHAAYEEEVALYHGLIADKDQALVELRLERVALQEQPHKDGRTIATIRHQ</sequence>
<organism evidence="1 2">
    <name type="scientific">Pistacia integerrima</name>
    <dbReference type="NCBI Taxonomy" id="434235"/>
    <lineage>
        <taxon>Eukaryota</taxon>
        <taxon>Viridiplantae</taxon>
        <taxon>Streptophyta</taxon>
        <taxon>Embryophyta</taxon>
        <taxon>Tracheophyta</taxon>
        <taxon>Spermatophyta</taxon>
        <taxon>Magnoliopsida</taxon>
        <taxon>eudicotyledons</taxon>
        <taxon>Gunneridae</taxon>
        <taxon>Pentapetalae</taxon>
        <taxon>rosids</taxon>
        <taxon>malvids</taxon>
        <taxon>Sapindales</taxon>
        <taxon>Anacardiaceae</taxon>
        <taxon>Pistacia</taxon>
    </lineage>
</organism>
<comment type="caution">
    <text evidence="1">The sequence shown here is derived from an EMBL/GenBank/DDBJ whole genome shotgun (WGS) entry which is preliminary data.</text>
</comment>
<keyword evidence="2" id="KW-1185">Reference proteome</keyword>
<evidence type="ECO:0000313" key="2">
    <source>
        <dbReference type="Proteomes" id="UP001163603"/>
    </source>
</evidence>
<protein>
    <submittedName>
        <fullName evidence="1">Uncharacterized protein</fullName>
    </submittedName>
</protein>
<name>A0ACC0ZB63_9ROSI</name>
<reference evidence="2" key="1">
    <citation type="journal article" date="2023" name="G3 (Bethesda)">
        <title>Genome assembly and association tests identify interacting loci associated with vigor, precocity, and sex in interspecific pistachio rootstocks.</title>
        <authorList>
            <person name="Palmer W."/>
            <person name="Jacygrad E."/>
            <person name="Sagayaradj S."/>
            <person name="Cavanaugh K."/>
            <person name="Han R."/>
            <person name="Bertier L."/>
            <person name="Beede B."/>
            <person name="Kafkas S."/>
            <person name="Golino D."/>
            <person name="Preece J."/>
            <person name="Michelmore R."/>
        </authorList>
    </citation>
    <scope>NUCLEOTIDE SEQUENCE [LARGE SCALE GENOMIC DNA]</scope>
</reference>